<dbReference type="InterPro" id="IPR050270">
    <property type="entry name" value="DegV_domain_contain"/>
</dbReference>
<sequence length="293" mass="33388">MKIKIIVDSSSGLSEEQAHQLGWGFIPLQCEIENKKYQIGKDIFIGDFKIMWEANRKIHAITSASSPVVNEQEVAKYINDYDLIMIYSISKHLSSQISFLMNQFKDNKKVYVVDSKRISYLIVRDLLIFEEKIKQGIAFEDAIKHFEINNERLILVPQFNDALVKGGRLSKAAAVIAKLLKIVPLIKFDFGVLEKEGIGRVFTKSLEKIVTELWNSNKDDLEDKVLFVIHAENDDLDQLISKFKTITENGIPIYSIKLPVDVSIHTGIGAVCVTIAKIDKNIQNKLFLFAKKW</sequence>
<comment type="caution">
    <text evidence="2">The sequence shown here is derived from an EMBL/GenBank/DDBJ whole genome shotgun (WGS) entry which is preliminary data.</text>
</comment>
<dbReference type="Proteomes" id="UP000247715">
    <property type="component" value="Unassembled WGS sequence"/>
</dbReference>
<dbReference type="InterPro" id="IPR003797">
    <property type="entry name" value="DegV"/>
</dbReference>
<accession>A0A318U852</accession>
<name>A0A318U852_9BACT</name>
<dbReference type="InterPro" id="IPR043168">
    <property type="entry name" value="DegV_C"/>
</dbReference>
<dbReference type="AlphaFoldDB" id="A0A318U852"/>
<dbReference type="PROSITE" id="PS51482">
    <property type="entry name" value="DEGV"/>
    <property type="match status" value="1"/>
</dbReference>
<dbReference type="Gene3D" id="3.40.50.10170">
    <property type="match status" value="1"/>
</dbReference>
<protein>
    <submittedName>
        <fullName evidence="2">DegV family protein with EDD domain</fullName>
    </submittedName>
</protein>
<dbReference type="NCBIfam" id="TIGR00762">
    <property type="entry name" value="DegV"/>
    <property type="match status" value="1"/>
</dbReference>
<dbReference type="RefSeq" id="WP_002881021.1">
    <property type="nucleotide sequence ID" value="NZ_CP190015.1"/>
</dbReference>
<evidence type="ECO:0000313" key="2">
    <source>
        <dbReference type="EMBL" id="PYF43604.1"/>
    </source>
</evidence>
<dbReference type="Pfam" id="PF02645">
    <property type="entry name" value="DegV"/>
    <property type="match status" value="1"/>
</dbReference>
<organism evidence="2 3">
    <name type="scientific">Metamycoplasma alkalescens</name>
    <dbReference type="NCBI Taxonomy" id="45363"/>
    <lineage>
        <taxon>Bacteria</taxon>
        <taxon>Bacillati</taxon>
        <taxon>Mycoplasmatota</taxon>
        <taxon>Mycoplasmoidales</taxon>
        <taxon>Metamycoplasmataceae</taxon>
        <taxon>Metamycoplasma</taxon>
    </lineage>
</organism>
<dbReference type="SUPFAM" id="SSF82549">
    <property type="entry name" value="DAK1/DegV-like"/>
    <property type="match status" value="1"/>
</dbReference>
<gene>
    <name evidence="2" type="ORF">BCF88_10328</name>
</gene>
<keyword evidence="1" id="KW-0446">Lipid-binding</keyword>
<dbReference type="PANTHER" id="PTHR33434">
    <property type="entry name" value="DEGV DOMAIN-CONTAINING PROTEIN DR_1986-RELATED"/>
    <property type="match status" value="1"/>
</dbReference>
<reference evidence="2 3" key="1">
    <citation type="submission" date="2018-06" db="EMBL/GenBank/DDBJ databases">
        <title>Genomic Encyclopedia of Archaeal and Bacterial Type Strains, Phase II (KMG-II): from individual species to whole genera.</title>
        <authorList>
            <person name="Goeker M."/>
        </authorList>
    </citation>
    <scope>NUCLEOTIDE SEQUENCE [LARGE SCALE GENOMIC DNA]</scope>
    <source>
        <strain evidence="2 3">ATCC 29103</strain>
    </source>
</reference>
<dbReference type="PANTHER" id="PTHR33434:SF2">
    <property type="entry name" value="FATTY ACID-BINDING PROTEIN TM_1468"/>
    <property type="match status" value="1"/>
</dbReference>
<dbReference type="EMBL" id="QKLP01000003">
    <property type="protein sequence ID" value="PYF43604.1"/>
    <property type="molecule type" value="Genomic_DNA"/>
</dbReference>
<proteinExistence type="predicted"/>
<evidence type="ECO:0000313" key="3">
    <source>
        <dbReference type="Proteomes" id="UP000247715"/>
    </source>
</evidence>
<dbReference type="Gene3D" id="3.30.1180.10">
    <property type="match status" value="1"/>
</dbReference>
<evidence type="ECO:0000256" key="1">
    <source>
        <dbReference type="ARBA" id="ARBA00023121"/>
    </source>
</evidence>
<dbReference type="GO" id="GO:0008289">
    <property type="term" value="F:lipid binding"/>
    <property type="evidence" value="ECO:0007669"/>
    <property type="project" value="UniProtKB-KW"/>
</dbReference>